<keyword evidence="3 4" id="KW-0975">Bacterial flagellum</keyword>
<dbReference type="GO" id="GO:0003774">
    <property type="term" value="F:cytoskeletal motor activity"/>
    <property type="evidence" value="ECO:0007669"/>
    <property type="project" value="InterPro"/>
</dbReference>
<dbReference type="GO" id="GO:0071973">
    <property type="term" value="P:bacterial-type flagellum-dependent cell motility"/>
    <property type="evidence" value="ECO:0007669"/>
    <property type="project" value="InterPro"/>
</dbReference>
<dbReference type="RefSeq" id="WP_091181569.1">
    <property type="nucleotide sequence ID" value="NZ_FOMT01000001.1"/>
</dbReference>
<dbReference type="InterPro" id="IPR001624">
    <property type="entry name" value="FliE"/>
</dbReference>
<dbReference type="OrthoDB" id="9812413at2"/>
<keyword evidence="7" id="KW-1185">Reference proteome</keyword>
<dbReference type="NCBIfam" id="TIGR00205">
    <property type="entry name" value="fliE"/>
    <property type="match status" value="1"/>
</dbReference>
<dbReference type="PANTHER" id="PTHR34653">
    <property type="match status" value="1"/>
</dbReference>
<dbReference type="PRINTS" id="PR01006">
    <property type="entry name" value="FLGHOOKFLIE"/>
</dbReference>
<gene>
    <name evidence="4" type="primary">fliE</name>
    <name evidence="6" type="ORF">SAMN05216378_0973</name>
</gene>
<dbReference type="PANTHER" id="PTHR34653:SF1">
    <property type="entry name" value="FLAGELLAR HOOK-BASAL BODY COMPLEX PROTEIN FLIE"/>
    <property type="match status" value="1"/>
</dbReference>
<dbReference type="Proteomes" id="UP000198855">
    <property type="component" value="Unassembled WGS sequence"/>
</dbReference>
<dbReference type="AlphaFoldDB" id="A0A1I1UBD3"/>
<dbReference type="STRING" id="1045775.SAMN05216378_0973"/>
<evidence type="ECO:0000256" key="2">
    <source>
        <dbReference type="ARBA" id="ARBA00009272"/>
    </source>
</evidence>
<protein>
    <recommendedName>
        <fullName evidence="4 5">Flagellar hook-basal body complex protein FliE</fullName>
    </recommendedName>
</protein>
<evidence type="ECO:0000256" key="1">
    <source>
        <dbReference type="ARBA" id="ARBA00004117"/>
    </source>
</evidence>
<organism evidence="6 7">
    <name type="scientific">Paenibacillus catalpae</name>
    <dbReference type="NCBI Taxonomy" id="1045775"/>
    <lineage>
        <taxon>Bacteria</taxon>
        <taxon>Bacillati</taxon>
        <taxon>Bacillota</taxon>
        <taxon>Bacilli</taxon>
        <taxon>Bacillales</taxon>
        <taxon>Paenibacillaceae</taxon>
        <taxon>Paenibacillus</taxon>
    </lineage>
</organism>
<dbReference type="Pfam" id="PF02049">
    <property type="entry name" value="FliE"/>
    <property type="match status" value="1"/>
</dbReference>
<reference evidence="7" key="1">
    <citation type="submission" date="2016-10" db="EMBL/GenBank/DDBJ databases">
        <authorList>
            <person name="Varghese N."/>
            <person name="Submissions S."/>
        </authorList>
    </citation>
    <scope>NUCLEOTIDE SEQUENCE [LARGE SCALE GENOMIC DNA]</scope>
    <source>
        <strain evidence="7">CGMCC 1.10784</strain>
    </source>
</reference>
<comment type="subcellular location">
    <subcellularLocation>
        <location evidence="1 4">Bacterial flagellum basal body</location>
    </subcellularLocation>
</comment>
<accession>A0A1I1UBD3</accession>
<comment type="similarity">
    <text evidence="2 4">Belongs to the FliE family.</text>
</comment>
<dbReference type="HAMAP" id="MF_00724">
    <property type="entry name" value="FliE"/>
    <property type="match status" value="1"/>
</dbReference>
<dbReference type="GO" id="GO:0009425">
    <property type="term" value="C:bacterial-type flagellum basal body"/>
    <property type="evidence" value="ECO:0007669"/>
    <property type="project" value="UniProtKB-SubCell"/>
</dbReference>
<proteinExistence type="inferred from homology"/>
<evidence type="ECO:0000256" key="4">
    <source>
        <dbReference type="HAMAP-Rule" id="MF_00724"/>
    </source>
</evidence>
<dbReference type="GO" id="GO:0005198">
    <property type="term" value="F:structural molecule activity"/>
    <property type="evidence" value="ECO:0007669"/>
    <property type="project" value="UniProtKB-UniRule"/>
</dbReference>
<keyword evidence="6" id="KW-0969">Cilium</keyword>
<evidence type="ECO:0000313" key="6">
    <source>
        <dbReference type="EMBL" id="SFD68166.1"/>
    </source>
</evidence>
<keyword evidence="6" id="KW-0282">Flagellum</keyword>
<dbReference type="EMBL" id="FOMT01000001">
    <property type="protein sequence ID" value="SFD68166.1"/>
    <property type="molecule type" value="Genomic_DNA"/>
</dbReference>
<name>A0A1I1UBD3_9BACL</name>
<evidence type="ECO:0000313" key="7">
    <source>
        <dbReference type="Proteomes" id="UP000198855"/>
    </source>
</evidence>
<keyword evidence="6" id="KW-0966">Cell projection</keyword>
<evidence type="ECO:0000256" key="5">
    <source>
        <dbReference type="NCBIfam" id="TIGR00205"/>
    </source>
</evidence>
<sequence length="103" mass="11590">MIQPFQLNPAQAVTKLLETAKPQQQATPAEMTNSFGQYLEKALNSVDAQEKEVHKLNDKYLIGEVDVSQVLIASQKAELSLQLTTQIRNKVIDAYQEIMRMSV</sequence>
<evidence type="ECO:0000256" key="3">
    <source>
        <dbReference type="ARBA" id="ARBA00023143"/>
    </source>
</evidence>